<protein>
    <submittedName>
        <fullName evidence="1">Uncharacterized protein</fullName>
    </submittedName>
</protein>
<dbReference type="AlphaFoldDB" id="D9R7J2"/>
<organism evidence="1 2">
    <name type="scientific">Lacrimispora saccharolytica (strain ATCC 35040 / DSM 2544 / NRCC 2533 / WM1)</name>
    <name type="common">Clostridium saccharolyticum</name>
    <dbReference type="NCBI Taxonomy" id="610130"/>
    <lineage>
        <taxon>Bacteria</taxon>
        <taxon>Bacillati</taxon>
        <taxon>Bacillota</taxon>
        <taxon>Clostridia</taxon>
        <taxon>Lachnospirales</taxon>
        <taxon>Lachnospiraceae</taxon>
        <taxon>Lacrimispora</taxon>
    </lineage>
</organism>
<name>D9R7J2_LACSW</name>
<proteinExistence type="predicted"/>
<dbReference type="OrthoDB" id="1913458at2"/>
<dbReference type="Proteomes" id="UP000001662">
    <property type="component" value="Chromosome"/>
</dbReference>
<keyword evidence="2" id="KW-1185">Reference proteome</keyword>
<gene>
    <name evidence="1" type="ordered locus">Closa_1105</name>
</gene>
<dbReference type="EMBL" id="CP002109">
    <property type="protein sequence ID" value="ADL03721.1"/>
    <property type="molecule type" value="Genomic_DNA"/>
</dbReference>
<evidence type="ECO:0000313" key="1">
    <source>
        <dbReference type="EMBL" id="ADL03721.1"/>
    </source>
</evidence>
<dbReference type="RefSeq" id="WP_013271816.1">
    <property type="nucleotide sequence ID" value="NC_014376.1"/>
</dbReference>
<sequence length="85" mass="10111">MDKLCIRISKELQLATLCSLCRRLKSDVHFYGGDCYFTVLVPPPWNTETERFAQEQQEKIKKWSEQYPDIICYCFDTYSTLVYVL</sequence>
<dbReference type="KEGG" id="csh:Closa_1105"/>
<dbReference type="STRING" id="610130.Closa_1105"/>
<dbReference type="eggNOG" id="ENOG5032TFA">
    <property type="taxonomic scope" value="Bacteria"/>
</dbReference>
<dbReference type="HOGENOM" id="CLU_2477792_0_0_9"/>
<evidence type="ECO:0000313" key="2">
    <source>
        <dbReference type="Proteomes" id="UP000001662"/>
    </source>
</evidence>
<dbReference type="PaxDb" id="610130-Closa_1105"/>
<accession>D9R7J2</accession>
<reference evidence="1" key="1">
    <citation type="submission" date="2010-07" db="EMBL/GenBank/DDBJ databases">
        <title>Complete sequence of Clostridium saccharolyticum WM1.</title>
        <authorList>
            <consortium name="US DOE Joint Genome Institute"/>
            <person name="Lucas S."/>
            <person name="Copeland A."/>
            <person name="Lapidus A."/>
            <person name="Cheng J.-F."/>
            <person name="Bruce D."/>
            <person name="Goodwin L."/>
            <person name="Pitluck S."/>
            <person name="Chertkov O."/>
            <person name="Detter J.C."/>
            <person name="Han C."/>
            <person name="Tapia R."/>
            <person name="Land M."/>
            <person name="Hauser L."/>
            <person name="Chang Y.-J."/>
            <person name="Jeffries C."/>
            <person name="Kyrpides N."/>
            <person name="Ivanova N."/>
            <person name="Mikhailova N."/>
            <person name="Mouttaki H."/>
            <person name="Lin L."/>
            <person name="Zhou J."/>
            <person name="Hemme C.L."/>
            <person name="Woyke T."/>
        </authorList>
    </citation>
    <scope>NUCLEOTIDE SEQUENCE [LARGE SCALE GENOMIC DNA]</scope>
    <source>
        <strain evidence="1">WM1</strain>
    </source>
</reference>